<keyword evidence="4" id="KW-0233">DNA recombination</keyword>
<protein>
    <recommendedName>
        <fullName evidence="10">Integrase</fullName>
    </recommendedName>
</protein>
<feature type="domain" description="Tyr recombinase" evidence="6">
    <location>
        <begin position="175"/>
        <end position="350"/>
    </location>
</feature>
<dbReference type="SUPFAM" id="SSF56349">
    <property type="entry name" value="DNA breaking-rejoining enzymes"/>
    <property type="match status" value="1"/>
</dbReference>
<evidence type="ECO:0000256" key="2">
    <source>
        <dbReference type="ARBA" id="ARBA00022908"/>
    </source>
</evidence>
<dbReference type="InterPro" id="IPR050808">
    <property type="entry name" value="Phage_Integrase"/>
</dbReference>
<proteinExistence type="inferred from homology"/>
<sequence length="357" mass="40931">MSISKYQTKNSTRYRVNKMIDGERYSKSFPTLQEANDWLSLINHANTQTTLGKIAKAELTQIDELKIRAKTPTYFQVVQDYQSANLGLKCDHAQKQLDYFLDFWGNTPINVITRIMVENALDDIAERKSLAGPTINRYQAAISSLFKWAAQQRKYRELQLVNPTIGIVRRKESKGREVFLSKQQQADLLIASQNAGWIGLPVLLTLLLTTGARRNEIAKLKWENVDLKKGFVLLTNTKNGDDHKILISSETVKMLKAFKMQSPLSNWVFPIPNNPKKPMVNFDYYWKRAKEASDMPSNLRIHDLRHTTASTMLEDGFSLEDIKQTLNHKSVQMTNRYAHHAKIVSTVLKRDVNYLAG</sequence>
<keyword evidence="3 5" id="KW-0238">DNA-binding</keyword>
<dbReference type="PANTHER" id="PTHR30629">
    <property type="entry name" value="PROPHAGE INTEGRASE"/>
    <property type="match status" value="1"/>
</dbReference>
<dbReference type="InterPro" id="IPR011010">
    <property type="entry name" value="DNA_brk_join_enz"/>
</dbReference>
<evidence type="ECO:0000256" key="5">
    <source>
        <dbReference type="PROSITE-ProRule" id="PRU01248"/>
    </source>
</evidence>
<evidence type="ECO:0000259" key="7">
    <source>
        <dbReference type="PROSITE" id="PS51900"/>
    </source>
</evidence>
<feature type="domain" description="Core-binding (CB)" evidence="7">
    <location>
        <begin position="72"/>
        <end position="150"/>
    </location>
</feature>
<evidence type="ECO:0000256" key="4">
    <source>
        <dbReference type="ARBA" id="ARBA00023172"/>
    </source>
</evidence>
<dbReference type="PANTHER" id="PTHR30629:SF2">
    <property type="entry name" value="PROPHAGE INTEGRASE INTS-RELATED"/>
    <property type="match status" value="1"/>
</dbReference>
<evidence type="ECO:0000313" key="9">
    <source>
        <dbReference type="Proteomes" id="UP000501466"/>
    </source>
</evidence>
<dbReference type="AlphaFoldDB" id="A0A6F8PN58"/>
<reference evidence="9" key="1">
    <citation type="submission" date="2019-11" db="EMBL/GenBank/DDBJ databases">
        <title>Isolation and characterization of two novel species in the genus Thiomicrorhabdus.</title>
        <authorList>
            <person name="Mochizuki J."/>
            <person name="Kojima H."/>
            <person name="Fukui M."/>
        </authorList>
    </citation>
    <scope>NUCLEOTIDE SEQUENCE [LARGE SCALE GENOMIC DNA]</scope>
    <source>
        <strain evidence="9">AkT22</strain>
    </source>
</reference>
<dbReference type="CDD" id="cd00796">
    <property type="entry name" value="INT_Rci_Hp1_C"/>
    <property type="match status" value="1"/>
</dbReference>
<dbReference type="EMBL" id="AP021888">
    <property type="protein sequence ID" value="BBP43535.1"/>
    <property type="molecule type" value="Genomic_DNA"/>
</dbReference>
<dbReference type="Pfam" id="PF00589">
    <property type="entry name" value="Phage_integrase"/>
    <property type="match status" value="1"/>
</dbReference>
<evidence type="ECO:0000256" key="1">
    <source>
        <dbReference type="ARBA" id="ARBA00008857"/>
    </source>
</evidence>
<dbReference type="Gene3D" id="1.10.443.10">
    <property type="entry name" value="Intergrase catalytic core"/>
    <property type="match status" value="1"/>
</dbReference>
<dbReference type="RefSeq" id="WP_173291324.1">
    <property type="nucleotide sequence ID" value="NZ_AP021888.1"/>
</dbReference>
<keyword evidence="2" id="KW-0229">DNA integration</keyword>
<organism evidence="8 9">
    <name type="scientific">Thiosulfativibrio zosterae</name>
    <dbReference type="NCBI Taxonomy" id="2675053"/>
    <lineage>
        <taxon>Bacteria</taxon>
        <taxon>Pseudomonadati</taxon>
        <taxon>Pseudomonadota</taxon>
        <taxon>Gammaproteobacteria</taxon>
        <taxon>Thiotrichales</taxon>
        <taxon>Piscirickettsiaceae</taxon>
        <taxon>Thiosulfativibrio</taxon>
    </lineage>
</organism>
<dbReference type="KEGG" id="tzo:THMIRHAT_12810"/>
<evidence type="ECO:0000256" key="3">
    <source>
        <dbReference type="ARBA" id="ARBA00023125"/>
    </source>
</evidence>
<name>A0A6F8PN58_9GAMM</name>
<gene>
    <name evidence="8" type="ORF">THMIRHAT_12810</name>
</gene>
<dbReference type="GO" id="GO:0006310">
    <property type="term" value="P:DNA recombination"/>
    <property type="evidence" value="ECO:0007669"/>
    <property type="project" value="UniProtKB-KW"/>
</dbReference>
<dbReference type="PROSITE" id="PS51900">
    <property type="entry name" value="CB"/>
    <property type="match status" value="1"/>
</dbReference>
<dbReference type="Proteomes" id="UP000501466">
    <property type="component" value="Chromosome"/>
</dbReference>
<dbReference type="Gene3D" id="1.10.150.130">
    <property type="match status" value="1"/>
</dbReference>
<dbReference type="PROSITE" id="PS51898">
    <property type="entry name" value="TYR_RECOMBINASE"/>
    <property type="match status" value="1"/>
</dbReference>
<dbReference type="InterPro" id="IPR013762">
    <property type="entry name" value="Integrase-like_cat_sf"/>
</dbReference>
<dbReference type="InterPro" id="IPR044068">
    <property type="entry name" value="CB"/>
</dbReference>
<accession>A0A6F8PN58</accession>
<dbReference type="InterPro" id="IPR010998">
    <property type="entry name" value="Integrase_recombinase_N"/>
</dbReference>
<keyword evidence="9" id="KW-1185">Reference proteome</keyword>
<evidence type="ECO:0008006" key="10">
    <source>
        <dbReference type="Google" id="ProtNLM"/>
    </source>
</evidence>
<comment type="similarity">
    <text evidence="1">Belongs to the 'phage' integrase family.</text>
</comment>
<evidence type="ECO:0000259" key="6">
    <source>
        <dbReference type="PROSITE" id="PS51898"/>
    </source>
</evidence>
<dbReference type="InterPro" id="IPR002104">
    <property type="entry name" value="Integrase_catalytic"/>
</dbReference>
<dbReference type="GO" id="GO:0015074">
    <property type="term" value="P:DNA integration"/>
    <property type="evidence" value="ECO:0007669"/>
    <property type="project" value="UniProtKB-KW"/>
</dbReference>
<evidence type="ECO:0000313" key="8">
    <source>
        <dbReference type="EMBL" id="BBP43535.1"/>
    </source>
</evidence>
<dbReference type="GO" id="GO:0003677">
    <property type="term" value="F:DNA binding"/>
    <property type="evidence" value="ECO:0007669"/>
    <property type="project" value="UniProtKB-UniRule"/>
</dbReference>